<accession>A0A1M7KPP4</accession>
<feature type="region of interest" description="Disordered" evidence="1">
    <location>
        <begin position="1"/>
        <end position="36"/>
    </location>
</feature>
<dbReference type="STRING" id="310782.SAMN05216499_11353"/>
<dbReference type="Proteomes" id="UP000184111">
    <property type="component" value="Unassembled WGS sequence"/>
</dbReference>
<keyword evidence="4" id="KW-1185">Reference proteome</keyword>
<keyword evidence="2" id="KW-1133">Transmembrane helix</keyword>
<feature type="compositionally biased region" description="Pro residues" evidence="1">
    <location>
        <begin position="22"/>
        <end position="36"/>
    </location>
</feature>
<keyword evidence="2" id="KW-0812">Transmembrane</keyword>
<proteinExistence type="predicted"/>
<sequence length="783" mass="83803">MDAMDYEGTQSYGHGPAAPAGSPVPRPAVPPPVPAQAPPLSAVERWLRTPRVSDAPGVYAYGHVPSEPGRVPDSRVISRAVLAFLAGVLVWSLRNNGFLSWWQFPLHVLSPHSWSISGHLTRPEVFTQNLYSVLSAAVMVWIFGKLGDWPEVARRYLDTRTRRAWFALAAGVVVWQLSWTGYVPILDAVLDLFPFSWISGGGDPDRAAAVSYSIYALVAVLIAWPCAKYGDWFGLLGQKPEHGTSSRPEQRPQIPAPAATPFDATPADWPELRAAGRSDVAEQLAREVSLGRMNDVDCVRIRHAWKEAGRRPRGVAEFTDAVLRLGGGACLHPSGERDLAFRAAPHDLLGSQVRIGRGVEDERNPFAYRGSGMALDPGLLGTGLLVVGPPGADKTHRIMRPVAESLCLQALTGTAAVVAVAGADTDLGPHEAYDVVISLGDPASRYGLDLYGGTTDPDLAASLLAEALVDGPEADQRRAAAALGQLLGPYAAAHGGFPTVAVLRELLDGSPEAYEDLRRSVHEAGASALLRELDARQRQSTRPGDIGSDLANRIALLDRPAFAESFGGSGRTGLFSMEAALAHPIRVRIELPERGHAEACRVLVRLLVAQFTTAVRGRRAASRFVGLIVDDVGQAVSAETVRALASLPSTRAGMLLGLRTLDDVQEHLRGPLVAAAGCRMSLAGVTAWDGRFFAESWGTTRVETREITRADQSGDMAQRISRVARRVITGHVVTADAVTVREVERERWSASDLAHAVPAGHAVLSLTATTGEHAPPILVDLRG</sequence>
<keyword evidence="2" id="KW-0472">Membrane</keyword>
<evidence type="ECO:0000313" key="4">
    <source>
        <dbReference type="Proteomes" id="UP000184111"/>
    </source>
</evidence>
<feature type="region of interest" description="Disordered" evidence="1">
    <location>
        <begin position="241"/>
        <end position="264"/>
    </location>
</feature>
<protein>
    <recommendedName>
        <fullName evidence="5">ATP/GTP-binding protein</fullName>
    </recommendedName>
</protein>
<evidence type="ECO:0000256" key="2">
    <source>
        <dbReference type="SAM" id="Phobius"/>
    </source>
</evidence>
<organism evidence="3 4">
    <name type="scientific">Actinacidiphila paucisporea</name>
    <dbReference type="NCBI Taxonomy" id="310782"/>
    <lineage>
        <taxon>Bacteria</taxon>
        <taxon>Bacillati</taxon>
        <taxon>Actinomycetota</taxon>
        <taxon>Actinomycetes</taxon>
        <taxon>Kitasatosporales</taxon>
        <taxon>Streptomycetaceae</taxon>
        <taxon>Actinacidiphila</taxon>
    </lineage>
</organism>
<evidence type="ECO:0008006" key="5">
    <source>
        <dbReference type="Google" id="ProtNLM"/>
    </source>
</evidence>
<feature type="transmembrane region" description="Helical" evidence="2">
    <location>
        <begin position="165"/>
        <end position="186"/>
    </location>
</feature>
<dbReference type="RefSeq" id="WP_235002287.1">
    <property type="nucleotide sequence ID" value="NZ_FRBI01000013.1"/>
</dbReference>
<feature type="compositionally biased region" description="Basic and acidic residues" evidence="1">
    <location>
        <begin position="241"/>
        <end position="250"/>
    </location>
</feature>
<evidence type="ECO:0000256" key="1">
    <source>
        <dbReference type="SAM" id="MobiDB-lite"/>
    </source>
</evidence>
<reference evidence="3 4" key="1">
    <citation type="submission" date="2016-11" db="EMBL/GenBank/DDBJ databases">
        <authorList>
            <person name="Jaros S."/>
            <person name="Januszkiewicz K."/>
            <person name="Wedrychowicz H."/>
        </authorList>
    </citation>
    <scope>NUCLEOTIDE SEQUENCE [LARGE SCALE GENOMIC DNA]</scope>
    <source>
        <strain evidence="3 4">CGMCC 4.2025</strain>
    </source>
</reference>
<name>A0A1M7KPP4_9ACTN</name>
<evidence type="ECO:0000313" key="3">
    <source>
        <dbReference type="EMBL" id="SHM67364.1"/>
    </source>
</evidence>
<dbReference type="AlphaFoldDB" id="A0A1M7KPP4"/>
<feature type="transmembrane region" description="Helical" evidence="2">
    <location>
        <begin position="125"/>
        <end position="144"/>
    </location>
</feature>
<feature type="transmembrane region" description="Helical" evidence="2">
    <location>
        <begin position="76"/>
        <end position="93"/>
    </location>
</feature>
<gene>
    <name evidence="3" type="ORF">SAMN05216499_11353</name>
</gene>
<dbReference type="EMBL" id="FRBI01000013">
    <property type="protein sequence ID" value="SHM67364.1"/>
    <property type="molecule type" value="Genomic_DNA"/>
</dbReference>